<name>A0A665TQI7_ECHNA</name>
<dbReference type="PROSITE" id="PS50089">
    <property type="entry name" value="ZF_RING_2"/>
    <property type="match status" value="1"/>
</dbReference>
<evidence type="ECO:0000259" key="6">
    <source>
        <dbReference type="PROSITE" id="PS50089"/>
    </source>
</evidence>
<dbReference type="PANTHER" id="PTHR25465">
    <property type="entry name" value="B-BOX DOMAIN CONTAINING"/>
    <property type="match status" value="1"/>
</dbReference>
<dbReference type="Ensembl" id="ENSENLT00000005780.1">
    <property type="protein sequence ID" value="ENSENLP00000005511.1"/>
    <property type="gene ID" value="ENSENLG00000002698.1"/>
</dbReference>
<dbReference type="InterPro" id="IPR051051">
    <property type="entry name" value="E3_ubiq-ligase_TRIM/RNF"/>
</dbReference>
<sequence length="153" mass="16599">GKDPGPVSARPPPNITAPSGLCARLAMAESNALDELQSELTCPVCLELFRDPVILDCGHHFCQRCIIQCWEAKAEELSNCPKCRKSCTRDVVQIQPPIQLTLHLSTSDSLTPYSNILHVIFNLCCISTGQAVCGSREGSTTDRGGFTLPKTDK</sequence>
<dbReference type="Gene3D" id="3.30.40.10">
    <property type="entry name" value="Zinc/RING finger domain, C3HC4 (zinc finger)"/>
    <property type="match status" value="1"/>
</dbReference>
<keyword evidence="8" id="KW-1185">Reference proteome</keyword>
<dbReference type="SUPFAM" id="SSF57850">
    <property type="entry name" value="RING/U-box"/>
    <property type="match status" value="1"/>
</dbReference>
<evidence type="ECO:0000313" key="7">
    <source>
        <dbReference type="Ensembl" id="ENSENLP00000005511.1"/>
    </source>
</evidence>
<evidence type="ECO:0000256" key="3">
    <source>
        <dbReference type="ARBA" id="ARBA00022833"/>
    </source>
</evidence>
<keyword evidence="2 4" id="KW-0863">Zinc-finger</keyword>
<proteinExistence type="predicted"/>
<reference evidence="7" key="1">
    <citation type="submission" date="2021-04" db="EMBL/GenBank/DDBJ databases">
        <authorList>
            <consortium name="Wellcome Sanger Institute Data Sharing"/>
        </authorList>
    </citation>
    <scope>NUCLEOTIDE SEQUENCE [LARGE SCALE GENOMIC DNA]</scope>
</reference>
<dbReference type="Pfam" id="PF15227">
    <property type="entry name" value="zf-C3HC4_4"/>
    <property type="match status" value="1"/>
</dbReference>
<dbReference type="InterPro" id="IPR017907">
    <property type="entry name" value="Znf_RING_CS"/>
</dbReference>
<reference evidence="7" key="2">
    <citation type="submission" date="2025-08" db="UniProtKB">
        <authorList>
            <consortium name="Ensembl"/>
        </authorList>
    </citation>
    <scope>IDENTIFICATION</scope>
</reference>
<dbReference type="InParanoid" id="A0A665TQI7"/>
<protein>
    <recommendedName>
        <fullName evidence="6">RING-type domain-containing protein</fullName>
    </recommendedName>
</protein>
<feature type="region of interest" description="Disordered" evidence="5">
    <location>
        <begin position="134"/>
        <end position="153"/>
    </location>
</feature>
<evidence type="ECO:0000256" key="5">
    <source>
        <dbReference type="SAM" id="MobiDB-lite"/>
    </source>
</evidence>
<dbReference type="InterPro" id="IPR001841">
    <property type="entry name" value="Znf_RING"/>
</dbReference>
<dbReference type="Proteomes" id="UP000472264">
    <property type="component" value="Chromosome 10"/>
</dbReference>
<dbReference type="OMA" id="EGEMACE"/>
<evidence type="ECO:0000256" key="4">
    <source>
        <dbReference type="PROSITE-ProRule" id="PRU00175"/>
    </source>
</evidence>
<keyword evidence="1" id="KW-0479">Metal-binding</keyword>
<dbReference type="PANTHER" id="PTHR25465:SF31">
    <property type="entry name" value="RING-TYPE DOMAIN-CONTAINING PROTEIN"/>
    <property type="match status" value="1"/>
</dbReference>
<dbReference type="InterPro" id="IPR013083">
    <property type="entry name" value="Znf_RING/FYVE/PHD"/>
</dbReference>
<dbReference type="SMART" id="SM00184">
    <property type="entry name" value="RING"/>
    <property type="match status" value="1"/>
</dbReference>
<feature type="domain" description="RING-type" evidence="6">
    <location>
        <begin position="42"/>
        <end position="84"/>
    </location>
</feature>
<accession>A0A665TQI7</accession>
<evidence type="ECO:0000313" key="8">
    <source>
        <dbReference type="Proteomes" id="UP000472264"/>
    </source>
</evidence>
<evidence type="ECO:0000256" key="1">
    <source>
        <dbReference type="ARBA" id="ARBA00022723"/>
    </source>
</evidence>
<organism evidence="7 8">
    <name type="scientific">Echeneis naucrates</name>
    <name type="common">Live sharksucker</name>
    <dbReference type="NCBI Taxonomy" id="173247"/>
    <lineage>
        <taxon>Eukaryota</taxon>
        <taxon>Metazoa</taxon>
        <taxon>Chordata</taxon>
        <taxon>Craniata</taxon>
        <taxon>Vertebrata</taxon>
        <taxon>Euteleostomi</taxon>
        <taxon>Actinopterygii</taxon>
        <taxon>Neopterygii</taxon>
        <taxon>Teleostei</taxon>
        <taxon>Neoteleostei</taxon>
        <taxon>Acanthomorphata</taxon>
        <taxon>Carangaria</taxon>
        <taxon>Carangiformes</taxon>
        <taxon>Echeneidae</taxon>
        <taxon>Echeneis</taxon>
    </lineage>
</organism>
<dbReference type="AlphaFoldDB" id="A0A665TQI7"/>
<reference evidence="7" key="3">
    <citation type="submission" date="2025-09" db="UniProtKB">
        <authorList>
            <consortium name="Ensembl"/>
        </authorList>
    </citation>
    <scope>IDENTIFICATION</scope>
</reference>
<dbReference type="GO" id="GO:0008270">
    <property type="term" value="F:zinc ion binding"/>
    <property type="evidence" value="ECO:0007669"/>
    <property type="project" value="UniProtKB-KW"/>
</dbReference>
<keyword evidence="3" id="KW-0862">Zinc</keyword>
<dbReference type="PROSITE" id="PS00518">
    <property type="entry name" value="ZF_RING_1"/>
    <property type="match status" value="1"/>
</dbReference>
<evidence type="ECO:0000256" key="2">
    <source>
        <dbReference type="ARBA" id="ARBA00022771"/>
    </source>
</evidence>